<dbReference type="InterPro" id="IPR017847">
    <property type="entry name" value="T6SS_RhsGE_Vgr_subset"/>
</dbReference>
<evidence type="ECO:0000256" key="2">
    <source>
        <dbReference type="ARBA" id="ARBA00005558"/>
    </source>
</evidence>
<reference evidence="6 7" key="1">
    <citation type="journal article" date="2002" name="Nature">
        <title>Comparison of the genomes of two Xanthomonas pathogens with differing host specificities.</title>
        <authorList>
            <person name="da Silva A.C."/>
            <person name="Ferro J.A."/>
            <person name="Reinach F.C."/>
            <person name="Farah C.S."/>
            <person name="Furlan L.R."/>
            <person name="Quaggio R.B."/>
            <person name="Monteiro-Vitorello C.B."/>
            <person name="Van Sluys M.A."/>
            <person name="Almeida N.F."/>
            <person name="Alves L.M."/>
            <person name="do Amaral A.M."/>
            <person name="Bertolini M.C."/>
            <person name="Camargo L.E."/>
            <person name="Camarotte G."/>
            <person name="Cannavan F."/>
            <person name="Cardozo J."/>
            <person name="Chambergo F."/>
            <person name="Ciapina L.P."/>
            <person name="Cicarelli R.M."/>
            <person name="Coutinho L.L."/>
            <person name="Cursino-Santos J.R."/>
            <person name="El-Dorry H."/>
            <person name="Faria J.B."/>
            <person name="Ferreira A.J."/>
            <person name="Ferreira R.C."/>
            <person name="Ferro M.I."/>
            <person name="Formighieri E.F."/>
            <person name="Franco M.C."/>
            <person name="Greggio C.C."/>
            <person name="Gruber A."/>
            <person name="Katsuyama A.M."/>
            <person name="Kishi L.T."/>
            <person name="Leite R.P."/>
            <person name="Lemos E.G."/>
            <person name="Lemos M.V."/>
            <person name="Locali E.C."/>
            <person name="Machado M.A."/>
            <person name="Madeira A.M."/>
            <person name="Martinez-Rossi N.M."/>
            <person name="Martins E.C."/>
            <person name="Meidanis J."/>
            <person name="Menck C.F."/>
            <person name="Miyaki C.Y."/>
            <person name="Moon D.H."/>
            <person name="Moreira L.M."/>
            <person name="Novo M.T."/>
            <person name="Okura V.K."/>
            <person name="Oliveira M.C."/>
            <person name="Oliveira V.R."/>
            <person name="Pereira H.A."/>
            <person name="Rossi A."/>
            <person name="Sena J.A."/>
            <person name="Silva C."/>
            <person name="de Souza R.F."/>
            <person name="Spinola L.A."/>
            <person name="Takita M.A."/>
            <person name="Tamura R.E."/>
            <person name="Teixeira E.C."/>
            <person name="Tezza R.I."/>
            <person name="Trindade dos Santos M."/>
            <person name="Truffi D."/>
            <person name="Tsai S.M."/>
            <person name="White F.F."/>
            <person name="Setubal J.C."/>
            <person name="Kitajima J.P."/>
        </authorList>
    </citation>
    <scope>NUCLEOTIDE SEQUENCE [LARGE SCALE GENOMIC DNA]</scope>
    <source>
        <strain evidence="6 7">306</strain>
    </source>
</reference>
<dbReference type="InterPro" id="IPR050708">
    <property type="entry name" value="T6SS_VgrG/RHS"/>
</dbReference>
<dbReference type="Pfam" id="PF04717">
    <property type="entry name" value="Phage_base_V"/>
    <property type="match status" value="1"/>
</dbReference>
<evidence type="ECO:0000259" key="4">
    <source>
        <dbReference type="Pfam" id="PF04717"/>
    </source>
</evidence>
<keyword evidence="3" id="KW-0964">Secreted</keyword>
<dbReference type="Pfam" id="PF22178">
    <property type="entry name" value="Gp5_trimer_C"/>
    <property type="match status" value="1"/>
</dbReference>
<dbReference type="InterPro" id="IPR037026">
    <property type="entry name" value="Vgr_OB-fold_dom_sf"/>
</dbReference>
<dbReference type="KEGG" id="xac:XAC4124"/>
<evidence type="ECO:0000313" key="7">
    <source>
        <dbReference type="Proteomes" id="UP000000576"/>
    </source>
</evidence>
<name>A0AAI7ZIR9_XANAC</name>
<dbReference type="Pfam" id="PF05954">
    <property type="entry name" value="Phage_GPD"/>
    <property type="match status" value="1"/>
</dbReference>
<proteinExistence type="inferred from homology"/>
<evidence type="ECO:0000313" key="6">
    <source>
        <dbReference type="EMBL" id="AAM38959.1"/>
    </source>
</evidence>
<evidence type="ECO:0008006" key="8">
    <source>
        <dbReference type="Google" id="ProtNLM"/>
    </source>
</evidence>
<dbReference type="Proteomes" id="UP000000576">
    <property type="component" value="Chromosome"/>
</dbReference>
<dbReference type="SUPFAM" id="SSF69255">
    <property type="entry name" value="gp5 N-terminal domain-like"/>
    <property type="match status" value="1"/>
</dbReference>
<organism evidence="6 7">
    <name type="scientific">Xanthomonas axonopodis pv. citri (strain 306)</name>
    <dbReference type="NCBI Taxonomy" id="190486"/>
    <lineage>
        <taxon>Bacteria</taxon>
        <taxon>Pseudomonadati</taxon>
        <taxon>Pseudomonadota</taxon>
        <taxon>Gammaproteobacteria</taxon>
        <taxon>Lysobacterales</taxon>
        <taxon>Lysobacteraceae</taxon>
        <taxon>Xanthomonas</taxon>
    </lineage>
</organism>
<comment type="subcellular location">
    <subcellularLocation>
        <location evidence="1">Secreted</location>
    </subcellularLocation>
</comment>
<dbReference type="Gene3D" id="4.10.220.110">
    <property type="match status" value="1"/>
</dbReference>
<dbReference type="Gene3D" id="2.30.110.50">
    <property type="match status" value="1"/>
</dbReference>
<dbReference type="EMBL" id="AE008923">
    <property type="protein sequence ID" value="AAM38959.1"/>
    <property type="molecule type" value="Genomic_DNA"/>
</dbReference>
<dbReference type="Gene3D" id="3.55.50.10">
    <property type="entry name" value="Baseplate protein-like domains"/>
    <property type="match status" value="1"/>
</dbReference>
<dbReference type="SUPFAM" id="SSF69279">
    <property type="entry name" value="Phage tail proteins"/>
    <property type="match status" value="2"/>
</dbReference>
<accession>A0AAI7ZIR9</accession>
<gene>
    <name evidence="6" type="ordered locus">XAC4124</name>
</gene>
<dbReference type="PANTHER" id="PTHR32305">
    <property type="match status" value="1"/>
</dbReference>
<dbReference type="AlphaFoldDB" id="A0AAI7ZIR9"/>
<sequence length="678" mass="73501">MRVRNTAPSVSATCVAPSPVDASMPRTIMLHSDLGERLLLHRMQASEALGQLFDYRIDALCTELQPNLRDLLGTPVAVQLADGEGEQRWYHGMVASCAHNGYAVVDALEYAVLELQVVPKPWLLTQRRDCRIYQDMSVPEIVTSVLGEIGYGDVQQQLSAQYAKRTYCVQYREDDFSFISRLLEREGIYYYFTHSRSAHTLVLADALGAHAAQNGVDSLPYAPPGTDDRRLMRSVVSHWRSARGVHSSQHGSTDYDPLQPRASLAAEADASGEQLHTVDGLIAFDYPGAHTVQTDGNRYMQVRSEAHNVQRASHAATTNACGLMVGALFRLRGFPRAELNQEYLVLSAHTTLAAPEHASGEPPFSSSVQVMESRLPFRSLQRTVTPTIAGLQTAVVTGDTDEDIAVDAHGRVQVTFHWATAARPHAALSCWVRVASMWAGKGWGAMSLPRVGQEVVVSFLEGDPDRPLIVGSVYNGDHAPPFSLPDNKTQSGVRSRSLLGGTADFNELRFEDKAGAEELYLRAQRDLREEVQHDHTSTIDNDRVLTVKHDRSARIDNNDSVDVGKKLLLKAGEEIELVTGSARLVMKQNGEIVLSGIKILVDASSEAKITSTAIKLLADAQLQAKSPATEVAGDATLKLTSGGMLSAEAGASATLKGPLVSIKADALVQVGGGLIMIG</sequence>
<feature type="domain" description="Gp5/Type VI secretion system Vgr C-terminal trimerisation" evidence="5">
    <location>
        <begin position="491"/>
        <end position="572"/>
    </location>
</feature>
<dbReference type="PANTHER" id="PTHR32305:SF15">
    <property type="entry name" value="PROTEIN RHSA-RELATED"/>
    <property type="match status" value="1"/>
</dbReference>
<dbReference type="Gene3D" id="2.40.50.230">
    <property type="entry name" value="Gp5 N-terminal domain"/>
    <property type="match status" value="1"/>
</dbReference>
<comment type="similarity">
    <text evidence="2">Belongs to the VgrG protein family.</text>
</comment>
<evidence type="ECO:0000256" key="1">
    <source>
        <dbReference type="ARBA" id="ARBA00004613"/>
    </source>
</evidence>
<dbReference type="InterPro" id="IPR006531">
    <property type="entry name" value="Gp5/Vgr_OB"/>
</dbReference>
<dbReference type="InterPro" id="IPR006533">
    <property type="entry name" value="T6SS_Vgr_RhsGE"/>
</dbReference>
<dbReference type="GO" id="GO:0005576">
    <property type="term" value="C:extracellular region"/>
    <property type="evidence" value="ECO:0007669"/>
    <property type="project" value="UniProtKB-SubCell"/>
</dbReference>
<dbReference type="InterPro" id="IPR054030">
    <property type="entry name" value="Gp5_Vgr_C"/>
</dbReference>
<protein>
    <recommendedName>
        <fullName evidence="8">Gp5/Type VI secretion system Vgr protein OB-fold domain-containing protein</fullName>
    </recommendedName>
</protein>
<dbReference type="SUPFAM" id="SSF69349">
    <property type="entry name" value="Phage fibre proteins"/>
    <property type="match status" value="1"/>
</dbReference>
<dbReference type="NCBIfam" id="TIGR01646">
    <property type="entry name" value="vgr_GE"/>
    <property type="match status" value="1"/>
</dbReference>
<dbReference type="NCBIfam" id="TIGR03361">
    <property type="entry name" value="VI_Rhs_Vgr"/>
    <property type="match status" value="1"/>
</dbReference>
<evidence type="ECO:0000259" key="5">
    <source>
        <dbReference type="Pfam" id="PF22178"/>
    </source>
</evidence>
<evidence type="ECO:0000256" key="3">
    <source>
        <dbReference type="ARBA" id="ARBA00022525"/>
    </source>
</evidence>
<feature type="domain" description="Gp5/Type VI secretion system Vgr protein OB-fold" evidence="4">
    <location>
        <begin position="406"/>
        <end position="474"/>
    </location>
</feature>